<dbReference type="PROSITE" id="PS50904">
    <property type="entry name" value="PRELI_MSF1"/>
    <property type="match status" value="1"/>
</dbReference>
<dbReference type="InterPro" id="IPR006797">
    <property type="entry name" value="PRELI/MSF1_dom"/>
</dbReference>
<evidence type="ECO:0000313" key="4">
    <source>
        <dbReference type="Proteomes" id="UP001159427"/>
    </source>
</evidence>
<evidence type="ECO:0000256" key="1">
    <source>
        <dbReference type="SAM" id="MobiDB-lite"/>
    </source>
</evidence>
<reference evidence="3 4" key="1">
    <citation type="submission" date="2022-05" db="EMBL/GenBank/DDBJ databases">
        <authorList>
            <consortium name="Genoscope - CEA"/>
            <person name="William W."/>
        </authorList>
    </citation>
    <scope>NUCLEOTIDE SEQUENCE [LARGE SCALE GENOMIC DNA]</scope>
</reference>
<dbReference type="PANTHER" id="PTHR11158">
    <property type="entry name" value="MSF1/PX19 RELATED"/>
    <property type="match status" value="1"/>
</dbReference>
<feature type="region of interest" description="Disordered" evidence="1">
    <location>
        <begin position="871"/>
        <end position="897"/>
    </location>
</feature>
<sequence length="1125" mass="124261">MRKGSIQPFKSTVQHRQGKVCLKIKNSNLNISRKIDQAQQTLPIQASASSVTVNTDRLAPECDAAFKACTDVETVQASALHVSNSEGVLAIGDNLSEAQIVQKTVNELIDNVIAAVEAKVPVCDNESAINPEAASEAEIIQDVVNELIDDVTATVEVKAPVVKETLNALHLQGDKFNATTLDFKLEWDDESAINYPEAAFEAEIIQDVVNELIDNVTATVEVKAPVVRGALNVLHLEGDKLNGTAHECMLEWDNENGINYPKDASEAEIIQEIVNGLIDNVTATVEVKAPVVRETSNTLHFEGDKLNGTAHECMLELDNESAINNPKAISEAEIIQEIVNELIDNVTATVEAKAPVVRGTLNALHLEGDKFNTTTLEFMLEWDDEGANQPENASDAQIAQGVINSLVDNVVKLETHGVPVVLKSFNENLNDLSVEDDKLNGTAHECTLEWETVGVFEPQTSSEAESVNAVTDSNYQEKVVSCVAHEFGAAEVKNSAVCKSFPDFAIELESVGGVTEILLEEEIVNVTAQDLTADVRTSSVSELESITKAEDIASAAETIQAVLYESNDVIELESDNTVVFESVNETLNDIPAEVDKPSSVVHEFTLEWEDVSALKPERAEKFQSVTEVTETFEKEEVFSDVEHEFSPAEVKSRTVSGLHAPELAFDSQSESATADIPLELSHFAKITHESVPAKKDSAFFSDGSNQMENGKDDSTIYDDEVQAAEVKTGNIILNESSLELKSVDYATEFSDFKDHFIANKTLCNRDFEQTGTVEQAGCQHFLNAQAEEFMPSLRELDGFKTNDSNRLELGYALSIADHAQSQHTLNPKANEFRPSFGASQRLQTNGSNSNADQAKSQHTLNPHAREFRPSLEASESFQTHGSNSLADQAKSQHILNPDAREFRPSLEASERFQRNGPNSIAFQAQSQHTLNPDAQEFRPSFGRSERFQRNDSNRFNWDQVTSAFWRRYPNPFSRHVLSEDVIERSLVGNKLVTKKLVTKTNSPPRWAERFTSARVACIVEESVVDPEAKTLTTYTKNVTFTRLMVVEEKCVYSVHPTNKEWVTCQKQSWVSSNVFGFSRAIERFGIERYKLNTSKASKGLQSILEKLYVPERPHIPLALPVPQIS</sequence>
<proteinExistence type="predicted"/>
<name>A0ABN8MH41_9CNID</name>
<evidence type="ECO:0000313" key="3">
    <source>
        <dbReference type="EMBL" id="CAH3028560.1"/>
    </source>
</evidence>
<accession>A0ABN8MH41</accession>
<evidence type="ECO:0000259" key="2">
    <source>
        <dbReference type="PROSITE" id="PS50904"/>
    </source>
</evidence>
<dbReference type="EMBL" id="CALNXI010000520">
    <property type="protein sequence ID" value="CAH3028560.1"/>
    <property type="molecule type" value="Genomic_DNA"/>
</dbReference>
<keyword evidence="4" id="KW-1185">Reference proteome</keyword>
<organism evidence="3 4">
    <name type="scientific">Porites evermanni</name>
    <dbReference type="NCBI Taxonomy" id="104178"/>
    <lineage>
        <taxon>Eukaryota</taxon>
        <taxon>Metazoa</taxon>
        <taxon>Cnidaria</taxon>
        <taxon>Anthozoa</taxon>
        <taxon>Hexacorallia</taxon>
        <taxon>Scleractinia</taxon>
        <taxon>Fungiina</taxon>
        <taxon>Poritidae</taxon>
        <taxon>Porites</taxon>
    </lineage>
</organism>
<dbReference type="Proteomes" id="UP001159427">
    <property type="component" value="Unassembled WGS sequence"/>
</dbReference>
<dbReference type="InterPro" id="IPR037365">
    <property type="entry name" value="Slowmo/Ups"/>
</dbReference>
<gene>
    <name evidence="3" type="ORF">PEVE_00034413</name>
</gene>
<protein>
    <recommendedName>
        <fullName evidence="2">PRELI/MSF1 domain-containing protein</fullName>
    </recommendedName>
</protein>
<comment type="caution">
    <text evidence="3">The sequence shown here is derived from an EMBL/GenBank/DDBJ whole genome shotgun (WGS) entry which is preliminary data.</text>
</comment>
<feature type="domain" description="PRELI/MSF1" evidence="2">
    <location>
        <begin position="944"/>
        <end position="1112"/>
    </location>
</feature>
<dbReference type="Pfam" id="PF04707">
    <property type="entry name" value="PRELI"/>
    <property type="match status" value="1"/>
</dbReference>
<feature type="compositionally biased region" description="Polar residues" evidence="1">
    <location>
        <begin position="873"/>
        <end position="894"/>
    </location>
</feature>
<feature type="region of interest" description="Disordered" evidence="1">
    <location>
        <begin position="839"/>
        <end position="859"/>
    </location>
</feature>